<feature type="transmembrane region" description="Helical" evidence="7">
    <location>
        <begin position="237"/>
        <end position="254"/>
    </location>
</feature>
<reference evidence="10" key="1">
    <citation type="submission" date="2016-10" db="EMBL/GenBank/DDBJ databases">
        <authorList>
            <person name="Varghese N."/>
            <person name="Submissions S."/>
        </authorList>
    </citation>
    <scope>NUCLEOTIDE SEQUENCE [LARGE SCALE GENOMIC DNA]</scope>
    <source>
        <strain evidence="10">NLAE-zl-G277</strain>
    </source>
</reference>
<evidence type="ECO:0000256" key="1">
    <source>
        <dbReference type="ARBA" id="ARBA00004141"/>
    </source>
</evidence>
<organism evidence="9 10">
    <name type="scientific">Enterocloster lavalensis</name>
    <dbReference type="NCBI Taxonomy" id="460384"/>
    <lineage>
        <taxon>Bacteria</taxon>
        <taxon>Bacillati</taxon>
        <taxon>Bacillota</taxon>
        <taxon>Clostridia</taxon>
        <taxon>Lachnospirales</taxon>
        <taxon>Lachnospiraceae</taxon>
        <taxon>Enterocloster</taxon>
    </lineage>
</organism>
<evidence type="ECO:0000256" key="5">
    <source>
        <dbReference type="ARBA" id="ARBA00022989"/>
    </source>
</evidence>
<dbReference type="STRING" id="460384.SAMN05216313_13232"/>
<feature type="transmembrane region" description="Helical" evidence="7">
    <location>
        <begin position="352"/>
        <end position="369"/>
    </location>
</feature>
<feature type="transmembrane region" description="Helical" evidence="7">
    <location>
        <begin position="266"/>
        <end position="283"/>
    </location>
</feature>
<evidence type="ECO:0000313" key="9">
    <source>
        <dbReference type="EMBL" id="SEU11389.1"/>
    </source>
</evidence>
<evidence type="ECO:0000256" key="2">
    <source>
        <dbReference type="ARBA" id="ARBA00022448"/>
    </source>
</evidence>
<evidence type="ECO:0000256" key="3">
    <source>
        <dbReference type="ARBA" id="ARBA00022692"/>
    </source>
</evidence>
<feature type="transmembrane region" description="Helical" evidence="7">
    <location>
        <begin position="375"/>
        <end position="393"/>
    </location>
</feature>
<evidence type="ECO:0000256" key="6">
    <source>
        <dbReference type="ARBA" id="ARBA00023136"/>
    </source>
</evidence>
<comment type="subcellular location">
    <subcellularLocation>
        <location evidence="1">Membrane</location>
        <topology evidence="1">Multi-pass membrane protein</topology>
    </subcellularLocation>
</comment>
<feature type="transmembrane region" description="Helical" evidence="7">
    <location>
        <begin position="178"/>
        <end position="198"/>
    </location>
</feature>
<keyword evidence="4" id="KW-0677">Repeat</keyword>
<evidence type="ECO:0000256" key="4">
    <source>
        <dbReference type="ARBA" id="ARBA00022737"/>
    </source>
</evidence>
<feature type="transmembrane region" description="Helical" evidence="7">
    <location>
        <begin position="140"/>
        <end position="158"/>
    </location>
</feature>
<dbReference type="PANTHER" id="PTHR43652:SF2">
    <property type="entry name" value="BASIC AMINO ACID ANTIPORTER YFCC-RELATED"/>
    <property type="match status" value="1"/>
</dbReference>
<evidence type="ECO:0000259" key="8">
    <source>
        <dbReference type="Pfam" id="PF03600"/>
    </source>
</evidence>
<dbReference type="AlphaFoldDB" id="A0A1I0JLL6"/>
<dbReference type="InterPro" id="IPR051679">
    <property type="entry name" value="DASS-Related_Transporters"/>
</dbReference>
<name>A0A1I0JLL6_9FIRM</name>
<keyword evidence="5 7" id="KW-1133">Transmembrane helix</keyword>
<dbReference type="EMBL" id="FOIM01000032">
    <property type="protein sequence ID" value="SEU11389.1"/>
    <property type="molecule type" value="Genomic_DNA"/>
</dbReference>
<dbReference type="GeneID" id="93277353"/>
<feature type="domain" description="Citrate transporter-like" evidence="8">
    <location>
        <begin position="15"/>
        <end position="373"/>
    </location>
</feature>
<keyword evidence="2" id="KW-0813">Transport</keyword>
<dbReference type="PANTHER" id="PTHR43652">
    <property type="entry name" value="BASIC AMINO ACID ANTIPORTER YFCC-RELATED"/>
    <property type="match status" value="1"/>
</dbReference>
<dbReference type="GO" id="GO:0055085">
    <property type="term" value="P:transmembrane transport"/>
    <property type="evidence" value="ECO:0007669"/>
    <property type="project" value="InterPro"/>
</dbReference>
<dbReference type="Pfam" id="PF03600">
    <property type="entry name" value="CitMHS"/>
    <property type="match status" value="1"/>
</dbReference>
<keyword evidence="6 7" id="KW-0472">Membrane</keyword>
<dbReference type="RefSeq" id="WP_092369466.1">
    <property type="nucleotide sequence ID" value="NZ_DAINWJ010000613.1"/>
</dbReference>
<accession>A0A1I0JLL6</accession>
<evidence type="ECO:0000256" key="7">
    <source>
        <dbReference type="SAM" id="Phobius"/>
    </source>
</evidence>
<sequence>MLNTILCILISIAFVYILANPKVPNSLLFLLLAPILILTHVLDAATVWGFFANNSLHLVMIISVYASLMAVSGFDEQIGETFERMTRNIHGKNRERGLFGIIFVLAALCSTIMANSSVTMAMVPALYGISRRMKISRSKLVLFVIYASTLGGACTLIGTDTNIFANAALEEAGITPFAMFDFAWVGIPIAILGGIYMVMFHHLNKSYDDLEDADSSMPAPKERTDDMARVMKRQQTGIFLGFFSFILILLLNSFDFFKALDINAYAYGYLTIGLLYGFKCFSWKEVLHGFNFERMFMIVGLLAVIKMITNSSLGNWIGALLEQSIGGSTSMYFIFTVLFIVTVIITQFMNNMAACGVISPIAITIAGTLGADPRAFIMAIAIAAGCGYMTPFASGTNQRMSVFAKSTIVDYMRYGWPLIIITYLCALLILPHVFPFF</sequence>
<gene>
    <name evidence="9" type="ORF">SAMN05216313_13232</name>
</gene>
<dbReference type="InterPro" id="IPR004680">
    <property type="entry name" value="Cit_transptr-like_dom"/>
</dbReference>
<keyword evidence="3 7" id="KW-0812">Transmembrane</keyword>
<evidence type="ECO:0000313" key="10">
    <source>
        <dbReference type="Proteomes" id="UP000198508"/>
    </source>
</evidence>
<feature type="transmembrane region" description="Helical" evidence="7">
    <location>
        <begin position="414"/>
        <end position="434"/>
    </location>
</feature>
<feature type="transmembrane region" description="Helical" evidence="7">
    <location>
        <begin position="98"/>
        <end position="128"/>
    </location>
</feature>
<feature type="transmembrane region" description="Helical" evidence="7">
    <location>
        <begin position="58"/>
        <end position="78"/>
    </location>
</feature>
<proteinExistence type="predicted"/>
<keyword evidence="10" id="KW-1185">Reference proteome</keyword>
<dbReference type="GO" id="GO:0005886">
    <property type="term" value="C:plasma membrane"/>
    <property type="evidence" value="ECO:0007669"/>
    <property type="project" value="TreeGrafter"/>
</dbReference>
<feature type="transmembrane region" description="Helical" evidence="7">
    <location>
        <begin position="295"/>
        <end position="313"/>
    </location>
</feature>
<protein>
    <submittedName>
        <fullName evidence="9">Di-and tricarboxylate transporter</fullName>
    </submittedName>
</protein>
<feature type="transmembrane region" description="Helical" evidence="7">
    <location>
        <begin position="325"/>
        <end position="345"/>
    </location>
</feature>
<dbReference type="Proteomes" id="UP000198508">
    <property type="component" value="Unassembled WGS sequence"/>
</dbReference>
<feature type="transmembrane region" description="Helical" evidence="7">
    <location>
        <begin position="29"/>
        <end position="51"/>
    </location>
</feature>